<sequence length="100" mass="11307">MNDTNFFLASLILWLLLLSGTVYLILKQKQTYRVGILSRSILNIGLCIIISSLWFYSIAIDGISHDMGYDMPAILLEDIALTLNCTTNFSRQNNSVFNID</sequence>
<comment type="caution">
    <text evidence="2">The sequence shown here is derived from an EMBL/GenBank/DDBJ whole genome shotgun (WGS) entry which is preliminary data.</text>
</comment>
<name>A0ABS2QM65_9BACI</name>
<protein>
    <submittedName>
        <fullName evidence="2">Uncharacterized protein with PQ loop repeat</fullName>
    </submittedName>
</protein>
<dbReference type="EMBL" id="JAFBFI010000020">
    <property type="protein sequence ID" value="MBM7694267.1"/>
    <property type="molecule type" value="Genomic_DNA"/>
</dbReference>
<keyword evidence="1" id="KW-0472">Membrane</keyword>
<evidence type="ECO:0000256" key="1">
    <source>
        <dbReference type="SAM" id="Phobius"/>
    </source>
</evidence>
<keyword evidence="3" id="KW-1185">Reference proteome</keyword>
<proteinExistence type="predicted"/>
<keyword evidence="1" id="KW-0812">Transmembrane</keyword>
<evidence type="ECO:0000313" key="3">
    <source>
        <dbReference type="Proteomes" id="UP000823486"/>
    </source>
</evidence>
<feature type="transmembrane region" description="Helical" evidence="1">
    <location>
        <begin position="6"/>
        <end position="26"/>
    </location>
</feature>
<accession>A0ABS2QM65</accession>
<feature type="transmembrane region" description="Helical" evidence="1">
    <location>
        <begin position="38"/>
        <end position="59"/>
    </location>
</feature>
<reference evidence="2 3" key="1">
    <citation type="submission" date="2021-01" db="EMBL/GenBank/DDBJ databases">
        <title>Genomic Encyclopedia of Type Strains, Phase IV (KMG-IV): sequencing the most valuable type-strain genomes for metagenomic binning, comparative biology and taxonomic classification.</title>
        <authorList>
            <person name="Goeker M."/>
        </authorList>
    </citation>
    <scope>NUCLEOTIDE SEQUENCE [LARGE SCALE GENOMIC DNA]</scope>
    <source>
        <strain evidence="2 3">DSM 105482</strain>
    </source>
</reference>
<evidence type="ECO:0000313" key="2">
    <source>
        <dbReference type="EMBL" id="MBM7694267.1"/>
    </source>
</evidence>
<gene>
    <name evidence="2" type="ORF">JOC77_003711</name>
</gene>
<organism evidence="2 3">
    <name type="scientific">Peribacillus deserti</name>
    <dbReference type="NCBI Taxonomy" id="673318"/>
    <lineage>
        <taxon>Bacteria</taxon>
        <taxon>Bacillati</taxon>
        <taxon>Bacillota</taxon>
        <taxon>Bacilli</taxon>
        <taxon>Bacillales</taxon>
        <taxon>Bacillaceae</taxon>
        <taxon>Peribacillus</taxon>
    </lineage>
</organism>
<keyword evidence="1" id="KW-1133">Transmembrane helix</keyword>
<dbReference type="RefSeq" id="WP_204546309.1">
    <property type="nucleotide sequence ID" value="NZ_JAFBFI010000020.1"/>
</dbReference>
<dbReference type="Proteomes" id="UP000823486">
    <property type="component" value="Unassembled WGS sequence"/>
</dbReference>